<dbReference type="Proteomes" id="UP000679722">
    <property type="component" value="Unassembled WGS sequence"/>
</dbReference>
<evidence type="ECO:0000256" key="4">
    <source>
        <dbReference type="PROSITE-ProRule" id="PRU00284"/>
    </source>
</evidence>
<dbReference type="EMBL" id="JAGSSV010000002">
    <property type="protein sequence ID" value="MBR7887889.1"/>
    <property type="molecule type" value="Genomic_DNA"/>
</dbReference>
<dbReference type="PANTHER" id="PTHR32089:SF70">
    <property type="entry name" value="ENERGY TAXIS MODULATING METHYL ACCEPTING SENSORY TRANSDUCER"/>
    <property type="match status" value="1"/>
</dbReference>
<dbReference type="Pfam" id="PF13682">
    <property type="entry name" value="CZB"/>
    <property type="match status" value="1"/>
</dbReference>
<evidence type="ECO:0000256" key="3">
    <source>
        <dbReference type="ARBA" id="ARBA00029447"/>
    </source>
</evidence>
<evidence type="ECO:0000256" key="2">
    <source>
        <dbReference type="ARBA" id="ARBA00023224"/>
    </source>
</evidence>
<reference evidence="8" key="1">
    <citation type="submission" date="2023-07" db="EMBL/GenBank/DDBJ databases">
        <title>Marinomonas vulgaris A79, complete genome.</title>
        <authorList>
            <person name="Ying J.-J."/>
        </authorList>
    </citation>
    <scope>NUCLEOTIDE SEQUENCE [LARGE SCALE GENOMIC DNA]</scope>
    <source>
        <strain evidence="8">A79</strain>
    </source>
</reference>
<comment type="similarity">
    <text evidence="3">Belongs to the methyl-accepting chemotaxis (MCP) protein family.</text>
</comment>
<keyword evidence="8" id="KW-1185">Reference proteome</keyword>
<evidence type="ECO:0000313" key="7">
    <source>
        <dbReference type="EMBL" id="MBR7887889.1"/>
    </source>
</evidence>
<dbReference type="PROSITE" id="PS50111">
    <property type="entry name" value="CHEMOTAXIS_TRANSDUC_2"/>
    <property type="match status" value="1"/>
</dbReference>
<feature type="domain" description="Methyl-accepting transducer" evidence="6">
    <location>
        <begin position="67"/>
        <end position="273"/>
    </location>
</feature>
<dbReference type="InterPro" id="IPR025991">
    <property type="entry name" value="Chemoreceptor_zinc-bind_dom"/>
</dbReference>
<evidence type="ECO:0000256" key="1">
    <source>
        <dbReference type="ARBA" id="ARBA00004370"/>
    </source>
</evidence>
<evidence type="ECO:0000313" key="8">
    <source>
        <dbReference type="Proteomes" id="UP000679722"/>
    </source>
</evidence>
<dbReference type="RefSeq" id="WP_211535241.1">
    <property type="nucleotide sequence ID" value="NZ_JAGSSV010000002.1"/>
</dbReference>
<gene>
    <name evidence="7" type="ORF">J9B83_02960</name>
</gene>
<keyword evidence="5" id="KW-0175">Coiled coil</keyword>
<dbReference type="Gene3D" id="6.10.250.3200">
    <property type="match status" value="1"/>
</dbReference>
<protein>
    <submittedName>
        <fullName evidence="7">CZB domain-containing protein</fullName>
    </submittedName>
</protein>
<name>A0ABS5HA97_9GAMM</name>
<dbReference type="SMART" id="SM00283">
    <property type="entry name" value="MA"/>
    <property type="match status" value="1"/>
</dbReference>
<organism evidence="7 8">
    <name type="scientific">Marinomonas vulgaris</name>
    <dbReference type="NCBI Taxonomy" id="2823372"/>
    <lineage>
        <taxon>Bacteria</taxon>
        <taxon>Pseudomonadati</taxon>
        <taxon>Pseudomonadota</taxon>
        <taxon>Gammaproteobacteria</taxon>
        <taxon>Oceanospirillales</taxon>
        <taxon>Oceanospirillaceae</taxon>
        <taxon>Marinomonas</taxon>
    </lineage>
</organism>
<sequence>MFFNSTLKKQLAAAKEALGVESKSNQALVDQLKQELAAAKAETRHLQDDVKAKEEILGYHLRGGVMLDEIRVGLSDSAQRLIEERKSLKQLNVMFDETHSALARLSERAGIINDQATYSMDAASVLDKTAISISQLVSTIQEISNQTNLLALNAAIEAARAGTAGRGFAVVADEVRNLASKTHTASEQVEQLVNQVIDQTSRIKEMVDKSQASAMDVSSSSTQIDHVVDSVIERSDHMQKVIGIAATYSFLNTVKLDHAVWKNDVYERIDKKSFAETVNLHTECRLGKWYYEGYGAKQYKSSNSFQAIERPHKAVHDSGRAALAAAQAGNTKDMLTHLDIMETASIEVVVKIDELLQDIQNR</sequence>
<keyword evidence="2 4" id="KW-0807">Transducer</keyword>
<comment type="subcellular location">
    <subcellularLocation>
        <location evidence="1">Membrane</location>
    </subcellularLocation>
</comment>
<dbReference type="SUPFAM" id="SSF58104">
    <property type="entry name" value="Methyl-accepting chemotaxis protein (MCP) signaling domain"/>
    <property type="match status" value="1"/>
</dbReference>
<proteinExistence type="inferred from homology"/>
<evidence type="ECO:0000259" key="6">
    <source>
        <dbReference type="PROSITE" id="PS50111"/>
    </source>
</evidence>
<comment type="caution">
    <text evidence="7">The sequence shown here is derived from an EMBL/GenBank/DDBJ whole genome shotgun (WGS) entry which is preliminary data.</text>
</comment>
<dbReference type="PRINTS" id="PR00260">
    <property type="entry name" value="CHEMTRNSDUCR"/>
</dbReference>
<dbReference type="PANTHER" id="PTHR32089">
    <property type="entry name" value="METHYL-ACCEPTING CHEMOTAXIS PROTEIN MCPB"/>
    <property type="match status" value="1"/>
</dbReference>
<feature type="coiled-coil region" evidence="5">
    <location>
        <begin position="22"/>
        <end position="56"/>
    </location>
</feature>
<dbReference type="InterPro" id="IPR004090">
    <property type="entry name" value="Chemotax_Me-accpt_rcpt"/>
</dbReference>
<accession>A0ABS5HA97</accession>
<dbReference type="Gene3D" id="1.20.120.30">
    <property type="entry name" value="Aspartate receptor, ligand-binding domain"/>
    <property type="match status" value="1"/>
</dbReference>
<dbReference type="Pfam" id="PF00015">
    <property type="entry name" value="MCPsignal"/>
    <property type="match status" value="1"/>
</dbReference>
<dbReference type="InterPro" id="IPR004089">
    <property type="entry name" value="MCPsignal_dom"/>
</dbReference>
<evidence type="ECO:0000256" key="5">
    <source>
        <dbReference type="SAM" id="Coils"/>
    </source>
</evidence>